<name>A0A7J7J2C6_BUGNE</name>
<feature type="region of interest" description="Disordered" evidence="15">
    <location>
        <begin position="37"/>
        <end position="59"/>
    </location>
</feature>
<organism evidence="18 19">
    <name type="scientific">Bugula neritina</name>
    <name type="common">Brown bryozoan</name>
    <name type="synonym">Sertularia neritina</name>
    <dbReference type="NCBI Taxonomy" id="10212"/>
    <lineage>
        <taxon>Eukaryota</taxon>
        <taxon>Metazoa</taxon>
        <taxon>Spiralia</taxon>
        <taxon>Lophotrochozoa</taxon>
        <taxon>Bryozoa</taxon>
        <taxon>Gymnolaemata</taxon>
        <taxon>Cheilostomatida</taxon>
        <taxon>Flustrina</taxon>
        <taxon>Buguloidea</taxon>
        <taxon>Bugulidae</taxon>
        <taxon>Bugula</taxon>
    </lineage>
</organism>
<evidence type="ECO:0000256" key="12">
    <source>
        <dbReference type="ARBA" id="ARBA00023136"/>
    </source>
</evidence>
<feature type="transmembrane region" description="Helical" evidence="16">
    <location>
        <begin position="877"/>
        <end position="897"/>
    </location>
</feature>
<evidence type="ECO:0000259" key="17">
    <source>
        <dbReference type="PROSITE" id="PS50125"/>
    </source>
</evidence>
<feature type="domain" description="Guanylate cyclase" evidence="17">
    <location>
        <begin position="482"/>
        <end position="610"/>
    </location>
</feature>
<dbReference type="Gene3D" id="3.30.70.1230">
    <property type="entry name" value="Nucleotide cyclase"/>
    <property type="match status" value="2"/>
</dbReference>
<keyword evidence="5 16" id="KW-0812">Transmembrane</keyword>
<evidence type="ECO:0000256" key="9">
    <source>
        <dbReference type="ARBA" id="ARBA00022842"/>
    </source>
</evidence>
<feature type="transmembrane region" description="Helical" evidence="16">
    <location>
        <begin position="954"/>
        <end position="973"/>
    </location>
</feature>
<dbReference type="GO" id="GO:0005524">
    <property type="term" value="F:ATP binding"/>
    <property type="evidence" value="ECO:0007669"/>
    <property type="project" value="UniProtKB-KW"/>
</dbReference>
<evidence type="ECO:0000256" key="5">
    <source>
        <dbReference type="ARBA" id="ARBA00022692"/>
    </source>
</evidence>
<feature type="transmembrane region" description="Helical" evidence="16">
    <location>
        <begin position="340"/>
        <end position="359"/>
    </location>
</feature>
<feature type="transmembrane region" description="Helical" evidence="16">
    <location>
        <begin position="272"/>
        <end position="290"/>
    </location>
</feature>
<dbReference type="PROSITE" id="PS00452">
    <property type="entry name" value="GUANYLATE_CYCLASE_1"/>
    <property type="match status" value="1"/>
</dbReference>
<evidence type="ECO:0000313" key="19">
    <source>
        <dbReference type="Proteomes" id="UP000593567"/>
    </source>
</evidence>
<evidence type="ECO:0000313" key="18">
    <source>
        <dbReference type="EMBL" id="KAF6020235.1"/>
    </source>
</evidence>
<dbReference type="PANTHER" id="PTHR45627:SF1">
    <property type="entry name" value="ADENYLATE CYCLASE TYPE 8"/>
    <property type="match status" value="1"/>
</dbReference>
<feature type="transmembrane region" description="Helical" evidence="16">
    <location>
        <begin position="841"/>
        <end position="865"/>
    </location>
</feature>
<feature type="transmembrane region" description="Helical" evidence="16">
    <location>
        <begin position="366"/>
        <end position="386"/>
    </location>
</feature>
<evidence type="ECO:0000256" key="15">
    <source>
        <dbReference type="SAM" id="MobiDB-lite"/>
    </source>
</evidence>
<keyword evidence="19" id="KW-1185">Reference proteome</keyword>
<dbReference type="InterPro" id="IPR029787">
    <property type="entry name" value="Nucleotide_cyclase"/>
</dbReference>
<gene>
    <name evidence="18" type="ORF">EB796_021476</name>
</gene>
<feature type="transmembrane region" description="Helical" evidence="16">
    <location>
        <begin position="788"/>
        <end position="809"/>
    </location>
</feature>
<dbReference type="InterPro" id="IPR032628">
    <property type="entry name" value="AC_N"/>
</dbReference>
<dbReference type="PANTHER" id="PTHR45627">
    <property type="entry name" value="ADENYLATE CYCLASE TYPE 1"/>
    <property type="match status" value="1"/>
</dbReference>
<feature type="transmembrane region" description="Helical" evidence="16">
    <location>
        <begin position="398"/>
        <end position="415"/>
    </location>
</feature>
<comment type="similarity">
    <text evidence="14">Belongs to the adenylyl cyclase class-4/guanylyl cyclase family.</text>
</comment>
<accession>A0A7J7J2C6</accession>
<dbReference type="EMBL" id="VXIV02003185">
    <property type="protein sequence ID" value="KAF6020235.1"/>
    <property type="molecule type" value="Genomic_DNA"/>
</dbReference>
<evidence type="ECO:0000256" key="1">
    <source>
        <dbReference type="ARBA" id="ARBA00001593"/>
    </source>
</evidence>
<keyword evidence="11" id="KW-0115">cAMP biosynthesis</keyword>
<keyword evidence="7" id="KW-0547">Nucleotide-binding</keyword>
<comment type="subcellular location">
    <subcellularLocation>
        <location evidence="3">Membrane</location>
        <topology evidence="3">Multi-pass membrane protein</topology>
    </subcellularLocation>
</comment>
<feature type="domain" description="Guanylate cyclase" evidence="17">
    <location>
        <begin position="1041"/>
        <end position="1182"/>
    </location>
</feature>
<dbReference type="SMART" id="SM00044">
    <property type="entry name" value="CYCc"/>
    <property type="match status" value="2"/>
</dbReference>
<evidence type="ECO:0000256" key="6">
    <source>
        <dbReference type="ARBA" id="ARBA00022723"/>
    </source>
</evidence>
<feature type="transmembrane region" description="Helical" evidence="16">
    <location>
        <begin position="756"/>
        <end position="776"/>
    </location>
</feature>
<sequence length="1286" mass="145192">MLPPVTSPSELRHMKKNFEAGGTILWGADYDCDDSDSEMASLTPIKESESSSGDVASDRGSYLDATSYTDSITASSGNHLRRRQSEHRTNLLRHKQLWQKAAQQAKQGSIEHRRKSILPFEDIGLSDSTWTTSTNLSMDDDDEEETSQLKLTPPSKKTPSTCLVTVGNNRSANKVHTKVQPISSLDIEQDVKPQLRAAREVLGFIFPRVPTQFTTDVNESLYQRYYSHKRKKTMLIVNILYIILHVALYILKLLPLNTTRAQEDALYLIRETAITAVLLTLHTLVCIWTYQTNSLKDVLRCAYCTWSLLLLHTLITPITTLVDYQQLAKNASQPTSWDSFGTWQCSLTMLIPFGFLTVIPLRRMIVLCLVMASLHLIVTGILTSYYNTACLSRLAVDGAVMVAVAIMGSFNYYLVERTERKAFLEIRTCIASRHTISKENQNQERLVLSVLPKFIVNDILNDDSPTRGPFYSIYLHRYENVSILFADICGFTTLGTKLSAKDLVNMLNDLFANFDKLAKKHKCLRIKLLGDCYESICGIPEFTPDHADNCVEMGLEMIDAIRLVREQQKVEVLDMRIGVHTGSVFGGVLGLRKWQFDVYSDDVKTANAMESSGEKGRVHISEATRLCLTKSFDMEPNNKLEDEYLKELGMCSYFIRPKAVKDSQNDLAHAKRVSYLDRRHTLHSIEGPDSGSLELETKMPVHLRHSTDNAVNKLIQSATDSKADDKLSKELVKFVPLTYKDAKYEKKYRDSKDGSFQTNLLSFSIMTIVIIITQAVANYNNKHPMHWVGSFVTGVVLLLVIVVLTYMIIRRAMYHRKCKNNVWKDNKDLGLLESYALRNTIITLVMVALFASTILSTILLSVYAGEDDTNTPCYSPYMWMSCLLVLLSTGAFLKWIYLLKVIMIVIMSTAFIVAHEMVAPHTVSEVYKDLNFVGSANESQLLIQERNIQAHLTLYGRVEYIIVILFAALLLIYHSRILELHARLDFLWRLQAKHELQEMDHVRDNNLTLLRNVLPEHVANNFLGRKRRDEELYCESYNNVAVMFASICNFNDFWLAVQANGHGFGCLKILNEIIADFDELLGLPAFVEVEKIKTIGSTYMTCVGLSPVQKSENNAAQNLKTCADLAFEMQKALNGINQNSFDNNFQMRIGINHGPLVAGVIGVRKPHYDIWGHTVNLASRMESNCLPGQVQVMEKTANVYKSIHYPTKLRGKIRVKGLTLPQKVYTIAEPDRTASLSPIKLPQPLPATGGINSFDNVVMKIIKSPSTKLKVKEATDCENNESSTQS</sequence>
<evidence type="ECO:0000256" key="3">
    <source>
        <dbReference type="ARBA" id="ARBA00004141"/>
    </source>
</evidence>
<evidence type="ECO:0000256" key="8">
    <source>
        <dbReference type="ARBA" id="ARBA00022840"/>
    </source>
</evidence>
<evidence type="ECO:0000256" key="4">
    <source>
        <dbReference type="ARBA" id="ARBA00012201"/>
    </source>
</evidence>
<dbReference type="GO" id="GO:0005886">
    <property type="term" value="C:plasma membrane"/>
    <property type="evidence" value="ECO:0007669"/>
    <property type="project" value="TreeGrafter"/>
</dbReference>
<keyword evidence="12 16" id="KW-0472">Membrane</keyword>
<dbReference type="FunFam" id="3.30.70.1230:FF:000008">
    <property type="entry name" value="Adenylate cyclase type 9"/>
    <property type="match status" value="1"/>
</dbReference>
<reference evidence="18" key="1">
    <citation type="submission" date="2020-06" db="EMBL/GenBank/DDBJ databases">
        <title>Draft genome of Bugula neritina, a colonial animal packing powerful symbionts and potential medicines.</title>
        <authorList>
            <person name="Rayko M."/>
        </authorList>
    </citation>
    <scope>NUCLEOTIDE SEQUENCE [LARGE SCALE GENOMIC DNA]</scope>
    <source>
        <strain evidence="18">Kwan_BN1</strain>
    </source>
</reference>
<dbReference type="Proteomes" id="UP000593567">
    <property type="component" value="Unassembled WGS sequence"/>
</dbReference>
<dbReference type="Pfam" id="PF16214">
    <property type="entry name" value="AC_N"/>
    <property type="match status" value="1"/>
</dbReference>
<evidence type="ECO:0000256" key="14">
    <source>
        <dbReference type="RuleBase" id="RU000405"/>
    </source>
</evidence>
<keyword evidence="6" id="KW-0479">Metal-binding</keyword>
<evidence type="ECO:0000256" key="2">
    <source>
        <dbReference type="ARBA" id="ARBA00001946"/>
    </source>
</evidence>
<keyword evidence="9" id="KW-0460">Magnesium</keyword>
<keyword evidence="10 16" id="KW-1133">Transmembrane helix</keyword>
<comment type="caution">
    <text evidence="18">The sequence shown here is derived from an EMBL/GenBank/DDBJ whole genome shotgun (WGS) entry which is preliminary data.</text>
</comment>
<evidence type="ECO:0000256" key="7">
    <source>
        <dbReference type="ARBA" id="ARBA00022741"/>
    </source>
</evidence>
<evidence type="ECO:0000256" key="10">
    <source>
        <dbReference type="ARBA" id="ARBA00022989"/>
    </source>
</evidence>
<dbReference type="PROSITE" id="PS50125">
    <property type="entry name" value="GUANYLATE_CYCLASE_2"/>
    <property type="match status" value="2"/>
</dbReference>
<evidence type="ECO:0000256" key="16">
    <source>
        <dbReference type="SAM" id="Phobius"/>
    </source>
</evidence>
<dbReference type="GO" id="GO:0006171">
    <property type="term" value="P:cAMP biosynthetic process"/>
    <property type="evidence" value="ECO:0007669"/>
    <property type="project" value="UniProtKB-KW"/>
</dbReference>
<dbReference type="SUPFAM" id="SSF55073">
    <property type="entry name" value="Nucleotide cyclase"/>
    <property type="match status" value="2"/>
</dbReference>
<dbReference type="CDD" id="cd07302">
    <property type="entry name" value="CHD"/>
    <property type="match status" value="2"/>
</dbReference>
<keyword evidence="13 14" id="KW-0456">Lyase</keyword>
<dbReference type="GO" id="GO:0046872">
    <property type="term" value="F:metal ion binding"/>
    <property type="evidence" value="ECO:0007669"/>
    <property type="project" value="UniProtKB-KW"/>
</dbReference>
<dbReference type="InterPro" id="IPR018297">
    <property type="entry name" value="A/G_cyclase_CS"/>
</dbReference>
<dbReference type="GO" id="GO:0004016">
    <property type="term" value="F:adenylate cyclase activity"/>
    <property type="evidence" value="ECO:0007669"/>
    <property type="project" value="UniProtKB-EC"/>
</dbReference>
<comment type="catalytic activity">
    <reaction evidence="1">
        <text>ATP = 3',5'-cyclic AMP + diphosphate</text>
        <dbReference type="Rhea" id="RHEA:15389"/>
        <dbReference type="ChEBI" id="CHEBI:30616"/>
        <dbReference type="ChEBI" id="CHEBI:33019"/>
        <dbReference type="ChEBI" id="CHEBI:58165"/>
        <dbReference type="EC" id="4.6.1.1"/>
    </reaction>
</comment>
<dbReference type="EC" id="4.6.1.1" evidence="4"/>
<evidence type="ECO:0000256" key="11">
    <source>
        <dbReference type="ARBA" id="ARBA00022998"/>
    </source>
</evidence>
<protein>
    <recommendedName>
        <fullName evidence="4">adenylate cyclase</fullName>
        <ecNumber evidence="4">4.6.1.1</ecNumber>
    </recommendedName>
</protein>
<proteinExistence type="inferred from homology"/>
<dbReference type="GO" id="GO:0007189">
    <property type="term" value="P:adenylate cyclase-activating G protein-coupled receptor signaling pathway"/>
    <property type="evidence" value="ECO:0007669"/>
    <property type="project" value="TreeGrafter"/>
</dbReference>
<feature type="transmembrane region" description="Helical" evidence="16">
    <location>
        <begin position="233"/>
        <end position="252"/>
    </location>
</feature>
<dbReference type="Pfam" id="PF00211">
    <property type="entry name" value="Guanylate_cyc"/>
    <property type="match status" value="2"/>
</dbReference>
<evidence type="ECO:0000256" key="13">
    <source>
        <dbReference type="ARBA" id="ARBA00023239"/>
    </source>
</evidence>
<feature type="region of interest" description="Disordered" evidence="15">
    <location>
        <begin position="129"/>
        <end position="160"/>
    </location>
</feature>
<dbReference type="OrthoDB" id="2107370at2759"/>
<keyword evidence="8" id="KW-0067">ATP-binding</keyword>
<dbReference type="GO" id="GO:0035556">
    <property type="term" value="P:intracellular signal transduction"/>
    <property type="evidence" value="ECO:0007669"/>
    <property type="project" value="InterPro"/>
</dbReference>
<dbReference type="InterPro" id="IPR001054">
    <property type="entry name" value="A/G_cyclase"/>
</dbReference>
<comment type="cofactor">
    <cofactor evidence="2">
        <name>Mg(2+)</name>
        <dbReference type="ChEBI" id="CHEBI:18420"/>
    </cofactor>
</comment>
<feature type="transmembrane region" description="Helical" evidence="16">
    <location>
        <begin position="302"/>
        <end position="320"/>
    </location>
</feature>